<dbReference type="STRING" id="51670.SAMN04488557_1892"/>
<dbReference type="Gene3D" id="3.30.1360.120">
    <property type="entry name" value="Probable tRNA modification gtpase trme, domain 1"/>
    <property type="match status" value="1"/>
</dbReference>
<reference evidence="5" key="1">
    <citation type="submission" date="2016-10" db="EMBL/GenBank/DDBJ databases">
        <authorList>
            <person name="Varghese N."/>
            <person name="Submissions S."/>
        </authorList>
    </citation>
    <scope>NUCLEOTIDE SEQUENCE [LARGE SCALE GENOMIC DNA]</scope>
    <source>
        <strain evidence="5">DSM 1565</strain>
    </source>
</reference>
<dbReference type="EMBL" id="FPCH01000002">
    <property type="protein sequence ID" value="SFV33248.1"/>
    <property type="molecule type" value="Genomic_DNA"/>
</dbReference>
<dbReference type="PIRSF" id="PIRSF006487">
    <property type="entry name" value="GcvT"/>
    <property type="match status" value="1"/>
</dbReference>
<evidence type="ECO:0000259" key="2">
    <source>
        <dbReference type="Pfam" id="PF01571"/>
    </source>
</evidence>
<name>A0A1I7NF10_9HYPH</name>
<dbReference type="PANTHER" id="PTHR43757:SF2">
    <property type="entry name" value="AMINOMETHYLTRANSFERASE, MITOCHONDRIAL"/>
    <property type="match status" value="1"/>
</dbReference>
<dbReference type="InterPro" id="IPR006222">
    <property type="entry name" value="GCVT_N"/>
</dbReference>
<sequence>MSLADLPRQSILNDRHRANGGDLESVSWNNMPLPQTYATDPYVEVEAVRCRAGLFDVSSLQLLNVSGPDAEKLLNYVLTSDISKAKPGDSHISNIVNENGGLIDDVLIYVDSPTEYRLSHGAGKLEEAIRALAPKYDVKVERDDDVHVLALQGPLSLEILAPHTPMNLAGLGYFKHGTSTLFGTPVRLARGGYSAELGYEVFCAAKDAHKMWDSILAAGKDKGLIPVSWACLDIVRVEGGLLFFPCEMTNEDTTPWEVKADWTVDLSKPDFIGKKALVEKKGKERNFVAGLEIDHTKAIAPGSKITANGKQVGVITSTTYSKHLMKSIALAQIEPAYTKLGTELVVHDGGDWPATVVRMPFYDPLRLRTHPRDKA</sequence>
<evidence type="ECO:0000313" key="4">
    <source>
        <dbReference type="EMBL" id="SFV33248.1"/>
    </source>
</evidence>
<proteinExistence type="predicted"/>
<dbReference type="GO" id="GO:0032259">
    <property type="term" value="P:methylation"/>
    <property type="evidence" value="ECO:0007669"/>
    <property type="project" value="UniProtKB-KW"/>
</dbReference>
<dbReference type="SUPFAM" id="SSF103025">
    <property type="entry name" value="Folate-binding domain"/>
    <property type="match status" value="1"/>
</dbReference>
<keyword evidence="5" id="KW-1185">Reference proteome</keyword>
<dbReference type="RefSeq" id="WP_092867349.1">
    <property type="nucleotide sequence ID" value="NZ_FPCH01000002.1"/>
</dbReference>
<dbReference type="AlphaFoldDB" id="A0A1I7NF10"/>
<feature type="domain" description="Aminomethyltransferase C-terminal" evidence="3">
    <location>
        <begin position="289"/>
        <end position="363"/>
    </location>
</feature>
<evidence type="ECO:0000259" key="3">
    <source>
        <dbReference type="Pfam" id="PF08669"/>
    </source>
</evidence>
<protein>
    <submittedName>
        <fullName evidence="4">Aminomethyltransferase</fullName>
    </submittedName>
</protein>
<dbReference type="InterPro" id="IPR027266">
    <property type="entry name" value="TrmE/GcvT-like"/>
</dbReference>
<evidence type="ECO:0000313" key="5">
    <source>
        <dbReference type="Proteomes" id="UP000199423"/>
    </source>
</evidence>
<evidence type="ECO:0000256" key="1">
    <source>
        <dbReference type="PIRSR" id="PIRSR006487-1"/>
    </source>
</evidence>
<dbReference type="GO" id="GO:0008168">
    <property type="term" value="F:methyltransferase activity"/>
    <property type="evidence" value="ECO:0007669"/>
    <property type="project" value="UniProtKB-KW"/>
</dbReference>
<feature type="domain" description="GCVT N-terminal" evidence="2">
    <location>
        <begin position="13"/>
        <end position="268"/>
    </location>
</feature>
<dbReference type="InterPro" id="IPR013977">
    <property type="entry name" value="GcvT_C"/>
</dbReference>
<dbReference type="Proteomes" id="UP000199423">
    <property type="component" value="Unassembled WGS sequence"/>
</dbReference>
<dbReference type="SUPFAM" id="SSF101790">
    <property type="entry name" value="Aminomethyltransferase beta-barrel domain"/>
    <property type="match status" value="1"/>
</dbReference>
<accession>A0A1I7NF10</accession>
<dbReference type="Pfam" id="PF08669">
    <property type="entry name" value="GCV_T_C"/>
    <property type="match status" value="1"/>
</dbReference>
<dbReference type="OrthoDB" id="9800828at2"/>
<gene>
    <name evidence="4" type="ORF">SAMN04488557_1892</name>
</gene>
<dbReference type="InterPro" id="IPR028896">
    <property type="entry name" value="GcvT/YgfZ/DmdA"/>
</dbReference>
<feature type="binding site" evidence="1">
    <location>
        <position position="200"/>
    </location>
    <ligand>
        <name>substrate</name>
    </ligand>
</feature>
<organism evidence="4 5">
    <name type="scientific">Hyphomicrobium facile</name>
    <dbReference type="NCBI Taxonomy" id="51670"/>
    <lineage>
        <taxon>Bacteria</taxon>
        <taxon>Pseudomonadati</taxon>
        <taxon>Pseudomonadota</taxon>
        <taxon>Alphaproteobacteria</taxon>
        <taxon>Hyphomicrobiales</taxon>
        <taxon>Hyphomicrobiaceae</taxon>
        <taxon>Hyphomicrobium</taxon>
    </lineage>
</organism>
<keyword evidence="4" id="KW-0808">Transferase</keyword>
<dbReference type="GO" id="GO:0005829">
    <property type="term" value="C:cytosol"/>
    <property type="evidence" value="ECO:0007669"/>
    <property type="project" value="TreeGrafter"/>
</dbReference>
<dbReference type="PANTHER" id="PTHR43757">
    <property type="entry name" value="AMINOMETHYLTRANSFERASE"/>
    <property type="match status" value="1"/>
</dbReference>
<dbReference type="InterPro" id="IPR029043">
    <property type="entry name" value="GcvT/YgfZ_C"/>
</dbReference>
<dbReference type="Pfam" id="PF01571">
    <property type="entry name" value="GCV_T"/>
    <property type="match status" value="1"/>
</dbReference>
<keyword evidence="4" id="KW-0489">Methyltransferase</keyword>